<dbReference type="PROSITE" id="PS50236">
    <property type="entry name" value="CHCR"/>
    <property type="match status" value="2"/>
</dbReference>
<dbReference type="PANTHER" id="PTHR10292:SF1">
    <property type="entry name" value="CLATHRIN HEAVY CHAIN"/>
    <property type="match status" value="1"/>
</dbReference>
<dbReference type="Pfam" id="PF00637">
    <property type="entry name" value="Clathrin"/>
    <property type="match status" value="1"/>
</dbReference>
<feature type="repeat" description="CHCR" evidence="1">
    <location>
        <begin position="41"/>
        <end position="186"/>
    </location>
</feature>
<evidence type="ECO:0000313" key="2">
    <source>
        <dbReference type="EMBL" id="GAT43889.1"/>
    </source>
</evidence>
<dbReference type="InterPro" id="IPR000547">
    <property type="entry name" value="Clathrin_H-chain/VPS_repeat"/>
</dbReference>
<dbReference type="EMBL" id="DF839443">
    <property type="protein sequence ID" value="GAT43889.1"/>
    <property type="molecule type" value="Genomic_DNA"/>
</dbReference>
<dbReference type="InterPro" id="IPR011990">
    <property type="entry name" value="TPR-like_helical_dom_sf"/>
</dbReference>
<organism evidence="2 3">
    <name type="scientific">Mycena chlorophos</name>
    <name type="common">Agaric fungus</name>
    <name type="synonym">Agaricus chlorophos</name>
    <dbReference type="NCBI Taxonomy" id="658473"/>
    <lineage>
        <taxon>Eukaryota</taxon>
        <taxon>Fungi</taxon>
        <taxon>Dikarya</taxon>
        <taxon>Basidiomycota</taxon>
        <taxon>Agaricomycotina</taxon>
        <taxon>Agaricomycetes</taxon>
        <taxon>Agaricomycetidae</taxon>
        <taxon>Agaricales</taxon>
        <taxon>Marasmiineae</taxon>
        <taxon>Mycenaceae</taxon>
        <taxon>Mycena</taxon>
    </lineage>
</organism>
<feature type="repeat" description="CHCR" evidence="1">
    <location>
        <begin position="1"/>
        <end position="34"/>
    </location>
</feature>
<sequence>MFKQQARYLIKRRQPDLWSQVLSGENLHRRQLIDQIVATALPECTDPDNVSITVKALIQADLPMELIELLEKIIIEPSPFSDNRNLQNLLLLTAIRADKGKVVGYINKLQNYDSNEIAKNATEHGLSEEVLTIYKKYEQHALAINVLVEHIVSIDRGLEFANKVDKPEVWSRLAKAQLDGLRIKDSIGKHFHS</sequence>
<dbReference type="InterPro" id="IPR016024">
    <property type="entry name" value="ARM-type_fold"/>
</dbReference>
<reference evidence="2" key="1">
    <citation type="submission" date="2014-09" db="EMBL/GenBank/DDBJ databases">
        <title>Genome sequence of the luminous mushroom Mycena chlorophos for searching fungal bioluminescence genes.</title>
        <authorList>
            <person name="Tanaka Y."/>
            <person name="Kasuga D."/>
            <person name="Oba Y."/>
            <person name="Hase S."/>
            <person name="Sato K."/>
            <person name="Oba Y."/>
            <person name="Sakakibara Y."/>
        </authorList>
    </citation>
    <scope>NUCLEOTIDE SEQUENCE</scope>
</reference>
<protein>
    <submittedName>
        <fullName evidence="2">Uncharacterized protein</fullName>
    </submittedName>
</protein>
<evidence type="ECO:0000313" key="3">
    <source>
        <dbReference type="Proteomes" id="UP000815677"/>
    </source>
</evidence>
<dbReference type="Proteomes" id="UP000815677">
    <property type="component" value="Unassembled WGS sequence"/>
</dbReference>
<evidence type="ECO:0000256" key="1">
    <source>
        <dbReference type="PROSITE-ProRule" id="PRU01006"/>
    </source>
</evidence>
<dbReference type="SMART" id="SM00299">
    <property type="entry name" value="CLH"/>
    <property type="match status" value="1"/>
</dbReference>
<gene>
    <name evidence="2" type="ORF">MCHLO_01553</name>
</gene>
<keyword evidence="3" id="KW-1185">Reference proteome</keyword>
<dbReference type="PANTHER" id="PTHR10292">
    <property type="entry name" value="CLATHRIN HEAVY CHAIN RELATED"/>
    <property type="match status" value="1"/>
</dbReference>
<proteinExistence type="predicted"/>
<dbReference type="Gene3D" id="1.25.40.10">
    <property type="entry name" value="Tetratricopeptide repeat domain"/>
    <property type="match status" value="1"/>
</dbReference>
<dbReference type="InterPro" id="IPR055358">
    <property type="entry name" value="CHCR"/>
</dbReference>
<dbReference type="SUPFAM" id="SSF48371">
    <property type="entry name" value="ARM repeat"/>
    <property type="match status" value="1"/>
</dbReference>
<accession>A0ABQ0KY83</accession>
<name>A0ABQ0KY83_MYCCL</name>